<dbReference type="InterPro" id="IPR003786">
    <property type="entry name" value="FdhD"/>
</dbReference>
<dbReference type="Gene3D" id="3.10.20.10">
    <property type="match status" value="1"/>
</dbReference>
<keyword evidence="1" id="KW-0501">Molybdenum cofactor biosynthesis</keyword>
<protein>
    <recommendedName>
        <fullName evidence="1">Sulfur carrier protein FdhD</fullName>
    </recommendedName>
</protein>
<evidence type="ECO:0000313" key="2">
    <source>
        <dbReference type="EMBL" id="QSX33570.1"/>
    </source>
</evidence>
<evidence type="ECO:0000313" key="3">
    <source>
        <dbReference type="Proteomes" id="UP000662770"/>
    </source>
</evidence>
<keyword evidence="1" id="KW-0963">Cytoplasm</keyword>
<name>A0ABX7QRM8_9GAMM</name>
<dbReference type="SUPFAM" id="SSF53927">
    <property type="entry name" value="Cytidine deaminase-like"/>
    <property type="match status" value="1"/>
</dbReference>
<sequence>MTDSKLHFIKTTAEVPLTIAVTAVDENGQVQDKYIACERPLTIYLNWQPIVTLMTLGARPETLALGYLKNQGFISDVAQLESVIIDWEVSSAAIITKENTEGLQAKLAEKTVTTGCGQGTVFGGFMDGVDEIELPTPELNQSTIYALLKNISQYNDTYKNAGAVHGCGVCQQDQILSFVEDVGRHNAVDTLAGEMWLNGQSGGDKIFYTTGRLTSEMVIKVAKMGIPVLLSRSGVTQMGLELAQKLGITMIARAKGRHFLVYNGAQHIRFDATKESQD</sequence>
<comment type="similarity">
    <text evidence="1">Belongs to the FdhD family.</text>
</comment>
<dbReference type="PIRSF" id="PIRSF015626">
    <property type="entry name" value="FdhD"/>
    <property type="match status" value="1"/>
</dbReference>
<proteinExistence type="inferred from homology"/>
<accession>A0ABX7QRM8</accession>
<dbReference type="InterPro" id="IPR016193">
    <property type="entry name" value="Cytidine_deaminase-like"/>
</dbReference>
<dbReference type="EMBL" id="CP071503">
    <property type="protein sequence ID" value="QSX33570.1"/>
    <property type="molecule type" value="Genomic_DNA"/>
</dbReference>
<comment type="subcellular location">
    <subcellularLocation>
        <location evidence="1">Cytoplasm</location>
    </subcellularLocation>
</comment>
<organism evidence="2 3">
    <name type="scientific">Shewanella avicenniae</name>
    <dbReference type="NCBI Taxonomy" id="2814294"/>
    <lineage>
        <taxon>Bacteria</taxon>
        <taxon>Pseudomonadati</taxon>
        <taxon>Pseudomonadota</taxon>
        <taxon>Gammaproteobacteria</taxon>
        <taxon>Alteromonadales</taxon>
        <taxon>Shewanellaceae</taxon>
        <taxon>Shewanella</taxon>
    </lineage>
</organism>
<evidence type="ECO:0000256" key="1">
    <source>
        <dbReference type="HAMAP-Rule" id="MF_00187"/>
    </source>
</evidence>
<dbReference type="Pfam" id="PF02634">
    <property type="entry name" value="FdhD-NarQ"/>
    <property type="match status" value="1"/>
</dbReference>
<dbReference type="Gene3D" id="3.40.140.10">
    <property type="entry name" value="Cytidine Deaminase, domain 2"/>
    <property type="match status" value="1"/>
</dbReference>
<feature type="active site" description="Cysteine persulfide intermediate" evidence="1">
    <location>
        <position position="116"/>
    </location>
</feature>
<comment type="function">
    <text evidence="1">Required for formate dehydrogenase (FDH) activity. Acts as a sulfur carrier protein that transfers sulfur from IscS to the molybdenum cofactor prior to its insertion into FDH.</text>
</comment>
<dbReference type="RefSeq" id="WP_207354789.1">
    <property type="nucleotide sequence ID" value="NZ_CP071503.1"/>
</dbReference>
<dbReference type="HAMAP" id="MF_00187">
    <property type="entry name" value="FdhD"/>
    <property type="match status" value="1"/>
</dbReference>
<keyword evidence="3" id="KW-1185">Reference proteome</keyword>
<gene>
    <name evidence="1" type="primary">fdhD</name>
    <name evidence="2" type="ORF">JYB87_17970</name>
</gene>
<dbReference type="PANTHER" id="PTHR30592:SF4">
    <property type="entry name" value="SULFUR CARRIER PROTEIN FDHD"/>
    <property type="match status" value="1"/>
</dbReference>
<dbReference type="Proteomes" id="UP000662770">
    <property type="component" value="Chromosome"/>
</dbReference>
<comment type="caution">
    <text evidence="1">Lacks conserved residue(s) required for the propagation of feature annotation.</text>
</comment>
<reference evidence="2 3" key="1">
    <citation type="submission" date="2021-03" db="EMBL/GenBank/DDBJ databases">
        <title>Novel species identification of genus Shewanella.</title>
        <authorList>
            <person name="Liu G."/>
            <person name="Zhang Q."/>
        </authorList>
    </citation>
    <scope>NUCLEOTIDE SEQUENCE [LARGE SCALE GENOMIC DNA]</scope>
    <source>
        <strain evidence="2 3">FJAT-51800</strain>
    </source>
</reference>
<dbReference type="PANTHER" id="PTHR30592">
    <property type="entry name" value="FORMATE DEHYDROGENASE"/>
    <property type="match status" value="1"/>
</dbReference>